<keyword evidence="4 5" id="KW-0670">Pyruvate</keyword>
<dbReference type="InterPro" id="IPR007440">
    <property type="entry name" value="Chorismate--pyruvate_lyase"/>
</dbReference>
<dbReference type="Pfam" id="PF04345">
    <property type="entry name" value="Chor_lyase"/>
    <property type="match status" value="1"/>
</dbReference>
<dbReference type="HAMAP" id="MF_01632">
    <property type="entry name" value="UbiC"/>
    <property type="match status" value="1"/>
</dbReference>
<dbReference type="KEGG" id="cari:FNU76_00170"/>
<dbReference type="Proteomes" id="UP000317550">
    <property type="component" value="Chromosome"/>
</dbReference>
<comment type="similarity">
    <text evidence="5">Belongs to the UbiC family.</text>
</comment>
<dbReference type="GO" id="GO:0005829">
    <property type="term" value="C:cytosol"/>
    <property type="evidence" value="ECO:0007669"/>
    <property type="project" value="TreeGrafter"/>
</dbReference>
<dbReference type="EC" id="4.1.3.40" evidence="5"/>
<name>A0A516S9Q0_9NEIS</name>
<dbReference type="PANTHER" id="PTHR38683:SF1">
    <property type="entry name" value="CHORISMATE PYRUVATE-LYASE"/>
    <property type="match status" value="1"/>
</dbReference>
<comment type="subcellular location">
    <subcellularLocation>
        <location evidence="5">Cytoplasm</location>
    </subcellularLocation>
</comment>
<dbReference type="GO" id="GO:0042866">
    <property type="term" value="P:pyruvate biosynthetic process"/>
    <property type="evidence" value="ECO:0007669"/>
    <property type="project" value="UniProtKB-UniRule"/>
</dbReference>
<dbReference type="EMBL" id="CP041730">
    <property type="protein sequence ID" value="QDQ24882.1"/>
    <property type="molecule type" value="Genomic_DNA"/>
</dbReference>
<sequence>MPHIASHRWVHPASRAPRAVQTWLTHPGSLTARLIARFPRFRVRLLRQQWGRPNRDELGALRLERSQLALVREVVLMSGDTPLVFAHSVMPRQALMHGYHRLRRQGVKPLGATLFANPKVKRSRLAFRGIDRRHTLYRRAEAAVGPLPPRLWARRSCFELGRARILVTEVFLPATLT</sequence>
<dbReference type="GO" id="GO:0006744">
    <property type="term" value="P:ubiquinone biosynthetic process"/>
    <property type="evidence" value="ECO:0007669"/>
    <property type="project" value="UniProtKB-UniRule"/>
</dbReference>
<dbReference type="PANTHER" id="PTHR38683">
    <property type="entry name" value="CHORISMATE PYRUVATE-LYASE"/>
    <property type="match status" value="1"/>
</dbReference>
<comment type="caution">
    <text evidence="5">Lacks conserved residue(s) required for the propagation of feature annotation.</text>
</comment>
<dbReference type="UniPathway" id="UPA00232"/>
<evidence type="ECO:0000256" key="3">
    <source>
        <dbReference type="ARBA" id="ARBA00023239"/>
    </source>
</evidence>
<dbReference type="AlphaFoldDB" id="A0A516S9Q0"/>
<comment type="function">
    <text evidence="5">Removes the pyruvyl group from chorismate, with concomitant aromatization of the ring, to provide 4-hydroxybenzoate (4HB) for the ubiquinone pathway.</text>
</comment>
<evidence type="ECO:0000256" key="5">
    <source>
        <dbReference type="HAMAP-Rule" id="MF_01632"/>
    </source>
</evidence>
<reference evidence="7" key="1">
    <citation type="submission" date="2019-07" db="EMBL/GenBank/DDBJ databases">
        <title>Chitinimonas sp. nov., isolated from Ny-Alesund, arctica soil.</title>
        <authorList>
            <person name="Xu Q."/>
            <person name="Peng F."/>
        </authorList>
    </citation>
    <scope>NUCLEOTIDE SEQUENCE [LARGE SCALE GENOMIC DNA]</scope>
    <source>
        <strain evidence="7">R3-44</strain>
    </source>
</reference>
<dbReference type="OrthoDB" id="8606430at2"/>
<dbReference type="RefSeq" id="WP_143855807.1">
    <property type="nucleotide sequence ID" value="NZ_CP041730.1"/>
</dbReference>
<feature type="binding site" evidence="5">
    <location>
        <position position="110"/>
    </location>
    <ligand>
        <name>substrate</name>
    </ligand>
</feature>
<dbReference type="SUPFAM" id="SSF64288">
    <property type="entry name" value="Chorismate lyase-like"/>
    <property type="match status" value="1"/>
</dbReference>
<dbReference type="InterPro" id="IPR028978">
    <property type="entry name" value="Chorismate_lyase_/UTRA_dom_sf"/>
</dbReference>
<gene>
    <name evidence="5" type="primary">ubiC</name>
    <name evidence="6" type="ORF">FNU76_00170</name>
</gene>
<keyword evidence="3 5" id="KW-0456">Lyase</keyword>
<dbReference type="Gene3D" id="3.40.1410.10">
    <property type="entry name" value="Chorismate lyase-like"/>
    <property type="match status" value="1"/>
</dbReference>
<feature type="binding site" evidence="5">
    <location>
        <position position="169"/>
    </location>
    <ligand>
        <name>substrate</name>
    </ligand>
</feature>
<evidence type="ECO:0000256" key="2">
    <source>
        <dbReference type="ARBA" id="ARBA00022688"/>
    </source>
</evidence>
<evidence type="ECO:0000256" key="1">
    <source>
        <dbReference type="ARBA" id="ARBA00022490"/>
    </source>
</evidence>
<keyword evidence="2 5" id="KW-0831">Ubiquinone biosynthesis</keyword>
<accession>A0A516S9Q0</accession>
<dbReference type="GO" id="GO:0008813">
    <property type="term" value="F:chorismate lyase activity"/>
    <property type="evidence" value="ECO:0007669"/>
    <property type="project" value="UniProtKB-UniRule"/>
</dbReference>
<comment type="pathway">
    <text evidence="5">Cofactor biosynthesis; ubiquinone biosynthesis.</text>
</comment>
<comment type="catalytic activity">
    <reaction evidence="5">
        <text>chorismate = 4-hydroxybenzoate + pyruvate</text>
        <dbReference type="Rhea" id="RHEA:16505"/>
        <dbReference type="ChEBI" id="CHEBI:15361"/>
        <dbReference type="ChEBI" id="CHEBI:17879"/>
        <dbReference type="ChEBI" id="CHEBI:29748"/>
        <dbReference type="EC" id="4.1.3.40"/>
    </reaction>
</comment>
<organism evidence="6 7">
    <name type="scientific">Chitinimonas arctica</name>
    <dbReference type="NCBI Taxonomy" id="2594795"/>
    <lineage>
        <taxon>Bacteria</taxon>
        <taxon>Pseudomonadati</taxon>
        <taxon>Pseudomonadota</taxon>
        <taxon>Betaproteobacteria</taxon>
        <taxon>Neisseriales</taxon>
        <taxon>Chitinibacteraceae</taxon>
        <taxon>Chitinimonas</taxon>
    </lineage>
</organism>
<proteinExistence type="inferred from homology"/>
<evidence type="ECO:0000256" key="4">
    <source>
        <dbReference type="ARBA" id="ARBA00023317"/>
    </source>
</evidence>
<keyword evidence="7" id="KW-1185">Reference proteome</keyword>
<protein>
    <recommendedName>
        <fullName evidence="5">Probable chorismate pyruvate-lyase</fullName>
        <shortName evidence="5">CL</shortName>
        <shortName evidence="5">CPL</shortName>
        <ecNumber evidence="5">4.1.3.40</ecNumber>
    </recommendedName>
</protein>
<keyword evidence="1 5" id="KW-0963">Cytoplasm</keyword>
<evidence type="ECO:0000313" key="6">
    <source>
        <dbReference type="EMBL" id="QDQ24882.1"/>
    </source>
</evidence>
<evidence type="ECO:0000313" key="7">
    <source>
        <dbReference type="Proteomes" id="UP000317550"/>
    </source>
</evidence>
<feature type="binding site" evidence="5">
    <location>
        <position position="72"/>
    </location>
    <ligand>
        <name>substrate</name>
    </ligand>
</feature>